<accession>A0A7J7N012</accession>
<evidence type="ECO:0000313" key="5">
    <source>
        <dbReference type="Proteomes" id="UP000541444"/>
    </source>
</evidence>
<comment type="caution">
    <text evidence="4">The sequence shown here is derived from an EMBL/GenBank/DDBJ whole genome shotgun (WGS) entry which is preliminary data.</text>
</comment>
<keyword evidence="3" id="KW-0812">Transmembrane</keyword>
<feature type="transmembrane region" description="Helical" evidence="3">
    <location>
        <begin position="200"/>
        <end position="221"/>
    </location>
</feature>
<keyword evidence="3" id="KW-1133">Transmembrane helix</keyword>
<dbReference type="Pfam" id="PF05266">
    <property type="entry name" value="DUF724"/>
    <property type="match status" value="1"/>
</dbReference>
<proteinExistence type="predicted"/>
<keyword evidence="5" id="KW-1185">Reference proteome</keyword>
<keyword evidence="3" id="KW-0472">Membrane</keyword>
<sequence>MPQNPHFCPLEKSNAKAREGDALEHMVTFSNLVEATCKFQLDDPPISDFKETLKALAELESHESFTTLETMMHIQQVSLTMGSDGEESERSRKAMRNFFRGCVLKITLWDNIANQVPNDISMDKESPSLMIVTSTVVKEFKGFAPFFFSGFRRLFGGGGVLWFRGACSWLGGLDCCRWCWRNCFTCGDGLVVMNRGVEAWIALLCWVVGVGVVVAGGVIAYCCPVDFGLAEHAHGIEGLVLDYGALVFRDWYCLDVVTGCGCWVKVACPSLRLKIEDDTRYINIVAFDNEAEILTKATTKVLYELYNKVRGIGVNAISPKEMPLEVKESNNTEVTVWTIHYPRSTAEAISVVERVVDERRESASGSVHSLAGFFKFISRVQGGYFKIN</sequence>
<evidence type="ECO:0000256" key="2">
    <source>
        <dbReference type="ARBA" id="ARBA00022604"/>
    </source>
</evidence>
<keyword evidence="2" id="KW-0341">Growth regulation</keyword>
<keyword evidence="1" id="KW-0813">Transport</keyword>
<gene>
    <name evidence="4" type="ORF">GIB67_019047</name>
</gene>
<evidence type="ECO:0000313" key="4">
    <source>
        <dbReference type="EMBL" id="KAF6160278.1"/>
    </source>
</evidence>
<protein>
    <submittedName>
        <fullName evidence="4">Uncharacterized protein</fullName>
    </submittedName>
</protein>
<dbReference type="Proteomes" id="UP000541444">
    <property type="component" value="Unassembled WGS sequence"/>
</dbReference>
<evidence type="ECO:0000256" key="1">
    <source>
        <dbReference type="ARBA" id="ARBA00022448"/>
    </source>
</evidence>
<name>A0A7J7N012_9MAGN</name>
<organism evidence="4 5">
    <name type="scientific">Kingdonia uniflora</name>
    <dbReference type="NCBI Taxonomy" id="39325"/>
    <lineage>
        <taxon>Eukaryota</taxon>
        <taxon>Viridiplantae</taxon>
        <taxon>Streptophyta</taxon>
        <taxon>Embryophyta</taxon>
        <taxon>Tracheophyta</taxon>
        <taxon>Spermatophyta</taxon>
        <taxon>Magnoliopsida</taxon>
        <taxon>Ranunculales</taxon>
        <taxon>Circaeasteraceae</taxon>
        <taxon>Kingdonia</taxon>
    </lineage>
</organism>
<reference evidence="4 5" key="1">
    <citation type="journal article" date="2020" name="IScience">
        <title>Genome Sequencing of the Endangered Kingdonia uniflora (Circaeasteraceae, Ranunculales) Reveals Potential Mechanisms of Evolutionary Specialization.</title>
        <authorList>
            <person name="Sun Y."/>
            <person name="Deng T."/>
            <person name="Zhang A."/>
            <person name="Moore M.J."/>
            <person name="Landis J.B."/>
            <person name="Lin N."/>
            <person name="Zhang H."/>
            <person name="Zhang X."/>
            <person name="Huang J."/>
            <person name="Zhang X."/>
            <person name="Sun H."/>
            <person name="Wang H."/>
        </authorList>
    </citation>
    <scope>NUCLEOTIDE SEQUENCE [LARGE SCALE GENOMIC DNA]</scope>
    <source>
        <strain evidence="4">TB1705</strain>
        <tissue evidence="4">Leaf</tissue>
    </source>
</reference>
<dbReference type="InterPro" id="IPR007930">
    <property type="entry name" value="DUF724"/>
</dbReference>
<dbReference type="AlphaFoldDB" id="A0A7J7N012"/>
<dbReference type="EMBL" id="JACGCM010001165">
    <property type="protein sequence ID" value="KAF6160278.1"/>
    <property type="molecule type" value="Genomic_DNA"/>
</dbReference>
<evidence type="ECO:0000256" key="3">
    <source>
        <dbReference type="SAM" id="Phobius"/>
    </source>
</evidence>